<evidence type="ECO:0000256" key="1">
    <source>
        <dbReference type="SAM" id="Coils"/>
    </source>
</evidence>
<gene>
    <name evidence="3" type="ORF">PGABG01_1134000</name>
</gene>
<name>A0ABY1USX9_9APIC</name>
<feature type="signal peptide" evidence="2">
    <location>
        <begin position="1"/>
        <end position="15"/>
    </location>
</feature>
<dbReference type="EMBL" id="LT969434">
    <property type="protein sequence ID" value="SOV15912.1"/>
    <property type="molecule type" value="Genomic_DNA"/>
</dbReference>
<evidence type="ECO:0000313" key="3">
    <source>
        <dbReference type="EMBL" id="SOV15912.1"/>
    </source>
</evidence>
<feature type="chain" id="PRO_5047547052" evidence="2">
    <location>
        <begin position="16"/>
        <end position="602"/>
    </location>
</feature>
<keyword evidence="1" id="KW-0175">Coiled coil</keyword>
<keyword evidence="4" id="KW-1185">Reference proteome</keyword>
<evidence type="ECO:0000313" key="4">
    <source>
        <dbReference type="Proteomes" id="UP000831156"/>
    </source>
</evidence>
<organism evidence="3 4">
    <name type="scientific">Plasmodium gaboni</name>
    <dbReference type="NCBI Taxonomy" id="647221"/>
    <lineage>
        <taxon>Eukaryota</taxon>
        <taxon>Sar</taxon>
        <taxon>Alveolata</taxon>
        <taxon>Apicomplexa</taxon>
        <taxon>Aconoidasida</taxon>
        <taxon>Haemosporida</taxon>
        <taxon>Plasmodiidae</taxon>
        <taxon>Plasmodium</taxon>
        <taxon>Plasmodium (Laverania)</taxon>
    </lineage>
</organism>
<reference evidence="3" key="1">
    <citation type="submission" date="2016-09" db="EMBL/GenBank/DDBJ databases">
        <authorList>
            <consortium name="Pathogen Informatics"/>
            <person name="Sun Q."/>
            <person name="Inoue M."/>
        </authorList>
    </citation>
    <scope>NUCLEOTIDE SEQUENCE</scope>
</reference>
<accession>A0ABY1USX9</accession>
<dbReference type="Proteomes" id="UP000831156">
    <property type="component" value="Chromosome 11"/>
</dbReference>
<keyword evidence="2" id="KW-0732">Signal</keyword>
<protein>
    <submittedName>
        <fullName evidence="3">Uncharacterized protein</fullName>
    </submittedName>
</protein>
<feature type="coiled-coil region" evidence="1">
    <location>
        <begin position="329"/>
        <end position="356"/>
    </location>
</feature>
<evidence type="ECO:0000256" key="2">
    <source>
        <dbReference type="SAM" id="SignalP"/>
    </source>
</evidence>
<sequence length="602" mass="72518">MSILSFLFYFSYVIFYKPYLCRNIEEKHDEHLIREFSYSKDDLINRCLQVNRGLIYYEDLLKNYKYDTNCLKYKYIGNYVLEKYEMNEFNCYEKIQKPLCKLNYINKENIVYVKNNTEEKKEHKGYDLLENNLNSKFSKCHNIKNFFVHLINRCINYHEKDSLVHCASFDYEKHFILDGDIFCKSSFEQVQVEQNINKNSIYGDNYKKNIRKTISFQNDDFNYCINMVNIFNNCSVVQNKLFNKTVDICLLEKNTQYCNIQLEKVKDQNYIYTCSDIILPYLLSSHMDENNKKTYQFDDIDKYNNNKKKDEENQSITNKERCYNIYNYLKILKDNKKKLLQERKVLEQNVKNINIINKLYKIIYNILEILKNETHKNDIDIKEFFEIMQNIKSNKFIKNEYIILILNKINEQIFQAYQIMVHFHYPILNKNTINENISLVNHIKENVNHFIMLYKDIASNSRIINQYIKKNNQNDITYNHNININKNINHIDNINHTDNKKNLNILHNINKIKNDFYPNSANNILEDKNMNEINIDQLQKFKQIYHNINKLIQKYTKQTNHSVSHIPVLSSQDVKRDIDDHNSVIDLYTDQISLLIKNNILS</sequence>
<proteinExistence type="predicted"/>